<reference evidence="1 2" key="1">
    <citation type="journal article" date="2024" name="G3 (Bethesda)">
        <title>Genome assembly of Hibiscus sabdariffa L. provides insights into metabolisms of medicinal natural products.</title>
        <authorList>
            <person name="Kim T."/>
        </authorList>
    </citation>
    <scope>NUCLEOTIDE SEQUENCE [LARGE SCALE GENOMIC DNA]</scope>
    <source>
        <strain evidence="1">TK-2024</strain>
        <tissue evidence="1">Old leaves</tissue>
    </source>
</reference>
<organism evidence="1 2">
    <name type="scientific">Hibiscus sabdariffa</name>
    <name type="common">roselle</name>
    <dbReference type="NCBI Taxonomy" id="183260"/>
    <lineage>
        <taxon>Eukaryota</taxon>
        <taxon>Viridiplantae</taxon>
        <taxon>Streptophyta</taxon>
        <taxon>Embryophyta</taxon>
        <taxon>Tracheophyta</taxon>
        <taxon>Spermatophyta</taxon>
        <taxon>Magnoliopsida</taxon>
        <taxon>eudicotyledons</taxon>
        <taxon>Gunneridae</taxon>
        <taxon>Pentapetalae</taxon>
        <taxon>rosids</taxon>
        <taxon>malvids</taxon>
        <taxon>Malvales</taxon>
        <taxon>Malvaceae</taxon>
        <taxon>Malvoideae</taxon>
        <taxon>Hibiscus</taxon>
    </lineage>
</organism>
<gene>
    <name evidence="1" type="ORF">V6N11_009711</name>
</gene>
<keyword evidence="2" id="KW-1185">Reference proteome</keyword>
<dbReference type="Proteomes" id="UP001396334">
    <property type="component" value="Unassembled WGS sequence"/>
</dbReference>
<name>A0ABR2P6J0_9ROSI</name>
<proteinExistence type="predicted"/>
<comment type="caution">
    <text evidence="1">The sequence shown here is derived from an EMBL/GenBank/DDBJ whole genome shotgun (WGS) entry which is preliminary data.</text>
</comment>
<protein>
    <submittedName>
        <fullName evidence="1">Uncharacterized protein</fullName>
    </submittedName>
</protein>
<accession>A0ABR2P6J0</accession>
<evidence type="ECO:0000313" key="1">
    <source>
        <dbReference type="EMBL" id="KAK8983929.1"/>
    </source>
</evidence>
<dbReference type="EMBL" id="JBBPBN010000079">
    <property type="protein sequence ID" value="KAK8983929.1"/>
    <property type="molecule type" value="Genomic_DNA"/>
</dbReference>
<evidence type="ECO:0000313" key="2">
    <source>
        <dbReference type="Proteomes" id="UP001396334"/>
    </source>
</evidence>
<sequence length="114" mass="13111">MAPASPGTASESSVYLYLSSSSRWNPSYLPRFWLLVRVSDSLSMERFPPGDSRIYPRSLEASRSKRFSQRSRRLQELAPKHYVWFVSRCLGFSAMIDQPRQIKEAADSSMKKLC</sequence>